<protein>
    <submittedName>
        <fullName evidence="1">Uncharacterized protein</fullName>
    </submittedName>
</protein>
<dbReference type="AlphaFoldDB" id="A0A0K2GEI2"/>
<dbReference type="KEGG" id="nmv:NITMOv2_2965"/>
<name>A0A0K2GEI2_NITMO</name>
<reference evidence="1 2" key="1">
    <citation type="journal article" date="2015" name="Proc. Natl. Acad. Sci. U.S.A.">
        <title>Expanded metabolic versatility of ubiquitous nitrite-oxidizing bacteria from the genus Nitrospira.</title>
        <authorList>
            <person name="Koch H."/>
            <person name="Lucker S."/>
            <person name="Albertsen M."/>
            <person name="Kitzinger K."/>
            <person name="Herbold C."/>
            <person name="Spieck E."/>
            <person name="Nielsen P.H."/>
            <person name="Wagner M."/>
            <person name="Daims H."/>
        </authorList>
    </citation>
    <scope>NUCLEOTIDE SEQUENCE [LARGE SCALE GENOMIC DNA]</scope>
    <source>
        <strain evidence="1 2">NSP M-1</strain>
    </source>
</reference>
<accession>A0A0K2GEI2</accession>
<gene>
    <name evidence="1" type="ORF">NITMOv2_2965</name>
</gene>
<dbReference type="EMBL" id="CP011801">
    <property type="protein sequence ID" value="ALA59370.1"/>
    <property type="molecule type" value="Genomic_DNA"/>
</dbReference>
<dbReference type="Proteomes" id="UP000069205">
    <property type="component" value="Chromosome"/>
</dbReference>
<evidence type="ECO:0000313" key="2">
    <source>
        <dbReference type="Proteomes" id="UP000069205"/>
    </source>
</evidence>
<organism evidence="1 2">
    <name type="scientific">Nitrospira moscoviensis</name>
    <dbReference type="NCBI Taxonomy" id="42253"/>
    <lineage>
        <taxon>Bacteria</taxon>
        <taxon>Pseudomonadati</taxon>
        <taxon>Nitrospirota</taxon>
        <taxon>Nitrospiria</taxon>
        <taxon>Nitrospirales</taxon>
        <taxon>Nitrospiraceae</taxon>
        <taxon>Nitrospira</taxon>
    </lineage>
</organism>
<keyword evidence="2" id="KW-1185">Reference proteome</keyword>
<evidence type="ECO:0000313" key="1">
    <source>
        <dbReference type="EMBL" id="ALA59370.1"/>
    </source>
</evidence>
<proteinExistence type="predicted"/>
<sequence>MREAEMEFACFGERFSLTLVPLTGDMRRGRIPCVSSTIVLHAGTDPFSDATITTLSRCLSTEAVHALLTSAHRAGLFKAFNRPC</sequence>